<dbReference type="VEuPathDB" id="FungiDB:CJJ09_005239"/>
<feature type="transmembrane region" description="Helical" evidence="13 14">
    <location>
        <begin position="106"/>
        <end position="126"/>
    </location>
</feature>
<keyword evidence="3 13" id="KW-0489">Methyltransferase</keyword>
<evidence type="ECO:0000256" key="8">
    <source>
        <dbReference type="ARBA" id="ARBA00022989"/>
    </source>
</evidence>
<dbReference type="OMA" id="RIWYSVG"/>
<accession>A0A2H0ZI92</accession>
<dbReference type="AlphaFoldDB" id="A0A2H0ZI92"/>
<organism evidence="16">
    <name type="scientific">Candidozyma auris</name>
    <name type="common">Yeast</name>
    <name type="synonym">Candida auris</name>
    <dbReference type="NCBI Taxonomy" id="498019"/>
    <lineage>
        <taxon>Eukaryota</taxon>
        <taxon>Fungi</taxon>
        <taxon>Dikarya</taxon>
        <taxon>Ascomycota</taxon>
        <taxon>Saccharomycotina</taxon>
        <taxon>Pichiomycetes</taxon>
        <taxon>Metschnikowiaceae</taxon>
        <taxon>Candidozyma</taxon>
    </lineage>
</organism>
<dbReference type="GO" id="GO:0032259">
    <property type="term" value="P:methylation"/>
    <property type="evidence" value="ECO:0007669"/>
    <property type="project" value="UniProtKB-KW"/>
</dbReference>
<comment type="similarity">
    <text evidence="13 14">Belongs to the class VI-like SAM-binding methyltransferase superfamily. CHO2 family.</text>
</comment>
<feature type="transmembrane region" description="Helical" evidence="13 14">
    <location>
        <begin position="548"/>
        <end position="575"/>
    </location>
</feature>
<keyword evidence="8 13" id="KW-1133">Transmembrane helix</keyword>
<evidence type="ECO:0000256" key="6">
    <source>
        <dbReference type="ARBA" id="ARBA00022692"/>
    </source>
</evidence>
<dbReference type="Proteomes" id="UP000230249">
    <property type="component" value="Unassembled WGS sequence"/>
</dbReference>
<dbReference type="PANTHER" id="PTHR32138:SF0">
    <property type="entry name" value="PHOSPHATIDYLETHANOLAMINE N-METHYLTRANSFERASE"/>
    <property type="match status" value="1"/>
</dbReference>
<feature type="transmembrane region" description="Helical" evidence="13 14">
    <location>
        <begin position="484"/>
        <end position="501"/>
    </location>
</feature>
<dbReference type="UniPathway" id="UPA00753"/>
<evidence type="ECO:0000313" key="16">
    <source>
        <dbReference type="EMBL" id="PIS50367.1"/>
    </source>
</evidence>
<keyword evidence="11 13" id="KW-0594">Phospholipid biosynthesis</keyword>
<name>A0A2H0ZI92_CANAR</name>
<dbReference type="EC" id="2.1.1.17" evidence="13 14"/>
<feature type="transmembrane region" description="Helical" evidence="13 14">
    <location>
        <begin position="399"/>
        <end position="421"/>
    </location>
</feature>
<feature type="transmembrane region" description="Helical" evidence="13 14">
    <location>
        <begin position="220"/>
        <end position="240"/>
    </location>
</feature>
<evidence type="ECO:0000313" key="17">
    <source>
        <dbReference type="Proteomes" id="UP000230249"/>
    </source>
</evidence>
<dbReference type="Gene3D" id="1.20.120.1630">
    <property type="match status" value="1"/>
</dbReference>
<dbReference type="Pfam" id="PF04191">
    <property type="entry name" value="PEMT"/>
    <property type="match status" value="2"/>
</dbReference>
<evidence type="ECO:0000256" key="2">
    <source>
        <dbReference type="ARBA" id="ARBA00022516"/>
    </source>
</evidence>
<feature type="transmembrane region" description="Helical" evidence="13 14">
    <location>
        <begin position="83"/>
        <end position="100"/>
    </location>
</feature>
<comment type="catalytic activity">
    <reaction evidence="13 14">
        <text>a 1,2-diacyl-sn-glycero-3-phosphoethanolamine + S-adenosyl-L-methionine = a 1,2-diacyl-sn-glycero-3-phospho-N-methylethanolamine + S-adenosyl-L-homocysteine + H(+)</text>
        <dbReference type="Rhea" id="RHEA:11164"/>
        <dbReference type="ChEBI" id="CHEBI:15378"/>
        <dbReference type="ChEBI" id="CHEBI:57856"/>
        <dbReference type="ChEBI" id="CHEBI:59789"/>
        <dbReference type="ChEBI" id="CHEBI:64573"/>
        <dbReference type="ChEBI" id="CHEBI:64612"/>
        <dbReference type="EC" id="2.1.1.17"/>
    </reaction>
</comment>
<reference evidence="16" key="2">
    <citation type="submission" date="2017-11" db="EMBL/GenBank/DDBJ databases">
        <title>Candida auris genome assembly and annotation.</title>
        <authorList>
            <person name="Munoz J.F."/>
            <person name="Gade L.G."/>
            <person name="Chow N.A."/>
            <person name="Litvintseva A.P."/>
            <person name="Loparev V.N."/>
            <person name="Cuomo C.A."/>
        </authorList>
    </citation>
    <scope>NUCLEOTIDE SEQUENCE</scope>
    <source>
        <strain evidence="16">B8441</strain>
    </source>
</reference>
<comment type="subcellular location">
    <subcellularLocation>
        <location evidence="1">Endomembrane system</location>
        <topology evidence="1">Multi-pass membrane protein</topology>
    </subcellularLocation>
    <subcellularLocation>
        <location evidence="13 14">Endoplasmic reticulum membrane</location>
        <topology evidence="13 14">Multi-pass membrane protein</topology>
    </subcellularLocation>
</comment>
<reference evidence="15" key="4">
    <citation type="submission" date="2024-03" db="EMBL/GenBank/DDBJ databases">
        <title>Improved genome assembly of Candida auris strain B8441 and annotation of B11205.</title>
        <authorList>
            <person name="Cauldron N.C."/>
            <person name="Shea T."/>
            <person name="Cuomo C.A."/>
        </authorList>
    </citation>
    <scope>NUCLEOTIDE SEQUENCE</scope>
    <source>
        <strain evidence="15">B8441</strain>
    </source>
</reference>
<dbReference type="VEuPathDB" id="FungiDB:QG37_04175"/>
<evidence type="ECO:0000256" key="14">
    <source>
        <dbReference type="RuleBase" id="RU361122"/>
    </source>
</evidence>
<evidence type="ECO:0000256" key="1">
    <source>
        <dbReference type="ARBA" id="ARBA00004127"/>
    </source>
</evidence>
<keyword evidence="4 13" id="KW-0808">Transferase</keyword>
<keyword evidence="7 13" id="KW-0256">Endoplasmic reticulum</keyword>
<evidence type="ECO:0000256" key="10">
    <source>
        <dbReference type="ARBA" id="ARBA00023136"/>
    </source>
</evidence>
<evidence type="ECO:0000256" key="4">
    <source>
        <dbReference type="ARBA" id="ARBA00022679"/>
    </source>
</evidence>
<evidence type="ECO:0000256" key="9">
    <source>
        <dbReference type="ARBA" id="ARBA00023098"/>
    </source>
</evidence>
<dbReference type="EMBL" id="PEKT02000008">
    <property type="protein sequence ID" value="PIS50367.1"/>
    <property type="molecule type" value="Genomic_DNA"/>
</dbReference>
<dbReference type="FunFam" id="1.20.120.1630:FF:000016">
    <property type="entry name" value="Phosphatidylethanolamine N-methyltransferase"/>
    <property type="match status" value="1"/>
</dbReference>
<dbReference type="GO" id="GO:0006656">
    <property type="term" value="P:phosphatidylcholine biosynthetic process"/>
    <property type="evidence" value="ECO:0007669"/>
    <property type="project" value="UniProtKB-UniRule"/>
</dbReference>
<feature type="transmembrane region" description="Helical" evidence="13 14">
    <location>
        <begin position="190"/>
        <end position="208"/>
    </location>
</feature>
<comment type="pathway">
    <text evidence="13 14">Phospholipid metabolism; phosphatidylcholine biosynthesis.</text>
</comment>
<evidence type="ECO:0000256" key="5">
    <source>
        <dbReference type="ARBA" id="ARBA00022691"/>
    </source>
</evidence>
<protein>
    <recommendedName>
        <fullName evidence="13 14">Phosphatidylethanolamine N-methyltransferase</fullName>
        <shortName evidence="13">PE methyltransferase</shortName>
        <shortName evidence="13 14">PEAMT</shortName>
        <shortName evidence="13">PEMT</shortName>
        <ecNumber evidence="13 14">2.1.1.17</ecNumber>
    </recommendedName>
</protein>
<feature type="transmembrane region" description="Helical" evidence="13 14">
    <location>
        <begin position="287"/>
        <end position="311"/>
    </location>
</feature>
<dbReference type="STRING" id="498019.A0A2H0ZI92"/>
<dbReference type="VEuPathDB" id="FungiDB:CJI97_004246"/>
<comment type="function">
    <text evidence="13 14">Catalyzes the first step of the methylation pathway of phosphatidylcholine biosynthesis, the SAM-dependent methylation of phosphatidylethanolamine (PE) to phosphatidylmonomethylethanolamine (PMME).</text>
</comment>
<dbReference type="InterPro" id="IPR016219">
    <property type="entry name" value="Phosphatid-EA_MeTrfase_fun"/>
</dbReference>
<dbReference type="GO" id="GO:0005789">
    <property type="term" value="C:endoplasmic reticulum membrane"/>
    <property type="evidence" value="ECO:0007669"/>
    <property type="project" value="UniProtKB-SubCell"/>
</dbReference>
<dbReference type="HAMAP" id="MF_03217">
    <property type="entry name" value="PEMT"/>
    <property type="match status" value="1"/>
</dbReference>
<dbReference type="VEuPathDB" id="FungiDB:CJJ07_002575"/>
<keyword evidence="10 13" id="KW-0472">Membrane</keyword>
<reference evidence="16 17" key="1">
    <citation type="journal article" date="2017" name="Clin. Infect. Dis.">
        <title>Simultaneous emergence of multidrug-resistant Candida auris on 3 continents confirmed by whole-genome sequencing and epidemiological analyses.</title>
        <authorList>
            <person name="Lockhart S.R."/>
            <person name="Etienne K.A."/>
            <person name="Vallabhaneni S."/>
            <person name="Farooqi J."/>
            <person name="Chowdhary A."/>
            <person name="Govender N.P."/>
            <person name="Colombo A.L."/>
            <person name="Calvo B."/>
            <person name="Cuomo C.A."/>
            <person name="Desjardins C.A."/>
            <person name="Berkow E.L."/>
            <person name="Castanheira M."/>
            <person name="Magobo R.E."/>
            <person name="Jabeen K."/>
            <person name="Asghar R.J."/>
            <person name="Meis J.F."/>
            <person name="Jackson B."/>
            <person name="Chiller T."/>
            <person name="Litvintseva A.P."/>
        </authorList>
    </citation>
    <scope>NUCLEOTIDE SEQUENCE [LARGE SCALE GENOMIC DNA]</scope>
    <source>
        <strain evidence="16 17">B8441</strain>
    </source>
</reference>
<evidence type="ECO:0000256" key="11">
    <source>
        <dbReference type="ARBA" id="ARBA00023209"/>
    </source>
</evidence>
<feature type="transmembrane region" description="Helical" evidence="13 14">
    <location>
        <begin position="369"/>
        <end position="393"/>
    </location>
</feature>
<keyword evidence="5 13" id="KW-0949">S-adenosyl-L-methionine</keyword>
<keyword evidence="2 13" id="KW-0444">Lipid biosynthesis</keyword>
<dbReference type="PROSITE" id="PS50244">
    <property type="entry name" value="S5A_REDUCTASE"/>
    <property type="match status" value="1"/>
</dbReference>
<keyword evidence="6 13" id="KW-0812">Transmembrane</keyword>
<comment type="caution">
    <text evidence="16">The sequence shown here is derived from an EMBL/GenBank/DDBJ whole genome shotgun (WGS) entry which is preliminary data.</text>
</comment>
<dbReference type="EMBL" id="PEKT03000006">
    <property type="protein sequence ID" value="KAK8438587.1"/>
    <property type="molecule type" value="Genomic_DNA"/>
</dbReference>
<dbReference type="GO" id="GO:0004608">
    <property type="term" value="F:phosphatidylethanolamine N-methyltransferase activity"/>
    <property type="evidence" value="ECO:0007669"/>
    <property type="project" value="UniProtKB-UniRule"/>
</dbReference>
<dbReference type="VEuPathDB" id="FungiDB:CJI96_0005210"/>
<dbReference type="PANTHER" id="PTHR32138">
    <property type="entry name" value="PHOSPHATIDYLETHANOLAMINE N-METHYLTRANSFERASE"/>
    <property type="match status" value="1"/>
</dbReference>
<sequence length="899" mass="102671">MRGSRPNSNIPKPYYYIRSGSAARKPQTNRNSAPISSNSLSIASVQMSQGITFRGETFAVPETHDMVKTLFDPSVRKSVCESIILVLLAANGVIFLLPSADAQIKVFIALYVFWRFCYNFGIGYLLNQQSNRFRLVGWAKKLRLFEKNSSSKLAHFAQMEIKSQMGPEYSISAYPVDFNTWLIFRKVVDLILMSDFTTFVCLVVACCLKDNYQFLHGQPVWAVTARIVVGISLILFNLWVKVNAHNTIKDYAWYWGDFFFRQINNEDLIFDGVFEMFPHPMYSVGYIGYYGFALIAKSYTVLVVAVFGHFLQMVFLRFIENPHIDKIYGPSANENSLQQLINYKDLANFDNAKPLVGLANFNVLRASDVINLINCVTYSAFIPVLASLTAYDVSAVSRILFYLTVAMKVLESFSIDIVLVLQSEFKTFTKWYLSNNVPVEKSLNNFAVLYNSFINLTYASFIGMNLFKVLTWCQFQHLFFTEYLYLRIFMGVMLVVTQVWINASIIDSIGYFGWFYGDFFIPKSSFMPQRAHLTKAGVYRYLNNPEQVFGVCGVMGVTLMLPTFDNLVICLIWVVNNFIRINFIEKNHMIKIYGEDEVLQDSGVTKTVKKHLLPEGIEKKLSRSDSQKRQAATTSLMVSFDAFMKELRATTSLFSKQSIADLSQNKYFANSDYHLEITDLHETESIPFKYVGQPVQVKFSAPQGHSSKDWVGLYKITHTSYSRYRTLISSNSRWDWTGPETTGFIKFSHEKLFWEEGLYEFRYHIDGKHDVGFISSPFEIKCPKIKVPSTGADAPELAEELKKAIFANMLTAKIEIDIPIYSCIGKNDDIVAIYTRLAQLISKCTGVNVSKRFLIYNDNESGNKFTILDLATKLVSINNALSELSVDEREHLSKEKKTQ</sequence>
<dbReference type="InterPro" id="IPR007318">
    <property type="entry name" value="Phopholipid_MeTrfase"/>
</dbReference>
<evidence type="ECO:0000313" key="15">
    <source>
        <dbReference type="EMBL" id="KAK8438587.1"/>
    </source>
</evidence>
<keyword evidence="17" id="KW-1185">Reference proteome</keyword>
<gene>
    <name evidence="16" type="ORF">B9J08_004182</name>
    <name evidence="15" type="ORF">B9J08_04936</name>
</gene>
<dbReference type="VEuPathDB" id="FungiDB:B9J08_004182"/>
<feature type="transmembrane region" description="Helical" evidence="13 14">
    <location>
        <begin position="442"/>
        <end position="464"/>
    </location>
</feature>
<evidence type="ECO:0000256" key="13">
    <source>
        <dbReference type="HAMAP-Rule" id="MF_03217"/>
    </source>
</evidence>
<proteinExistence type="inferred from homology"/>
<dbReference type="PIRSF" id="PIRSF000383">
    <property type="entry name" value="PEAMT"/>
    <property type="match status" value="1"/>
</dbReference>
<evidence type="ECO:0000256" key="12">
    <source>
        <dbReference type="ARBA" id="ARBA00023264"/>
    </source>
</evidence>
<evidence type="ECO:0000256" key="7">
    <source>
        <dbReference type="ARBA" id="ARBA00022824"/>
    </source>
</evidence>
<keyword evidence="12 13" id="KW-1208">Phospholipid metabolism</keyword>
<dbReference type="Gene3D" id="2.60.40.2840">
    <property type="match status" value="1"/>
</dbReference>
<keyword evidence="9 13" id="KW-0443">Lipid metabolism</keyword>
<evidence type="ECO:0000256" key="3">
    <source>
        <dbReference type="ARBA" id="ARBA00022603"/>
    </source>
</evidence>
<reference evidence="15 17" key="3">
    <citation type="journal article" date="2018" name="Nat. Commun.">
        <title>Genomic insights into multidrug-resistance, mating and virulence in Candida auris and related emerging species.</title>
        <authorList>
            <person name="Munoz J.F."/>
            <person name="Gade L."/>
            <person name="Chow N.A."/>
            <person name="Loparev V.N."/>
            <person name="Juieng P."/>
            <person name="Berkow E.L."/>
            <person name="Farrer R.A."/>
            <person name="Litvintseva A.P."/>
            <person name="Cuomo C.A."/>
        </authorList>
    </citation>
    <scope>GENOME REANNOTATION</scope>
    <source>
        <strain evidence="15 17">B8441</strain>
    </source>
</reference>
<comment type="caution">
    <text evidence="13 14">Lacks conserved residue(s) required for the propagation of feature annotation.</text>
</comment>
<dbReference type="PROSITE" id="PS51598">
    <property type="entry name" value="SAM_CHO2"/>
    <property type="match status" value="1"/>
</dbReference>